<proteinExistence type="predicted"/>
<organism evidence="2 3">
    <name type="scientific">Platanthera guangdongensis</name>
    <dbReference type="NCBI Taxonomy" id="2320717"/>
    <lineage>
        <taxon>Eukaryota</taxon>
        <taxon>Viridiplantae</taxon>
        <taxon>Streptophyta</taxon>
        <taxon>Embryophyta</taxon>
        <taxon>Tracheophyta</taxon>
        <taxon>Spermatophyta</taxon>
        <taxon>Magnoliopsida</taxon>
        <taxon>Liliopsida</taxon>
        <taxon>Asparagales</taxon>
        <taxon>Orchidaceae</taxon>
        <taxon>Orchidoideae</taxon>
        <taxon>Orchideae</taxon>
        <taxon>Orchidinae</taxon>
        <taxon>Platanthera</taxon>
    </lineage>
</organism>
<reference evidence="2 3" key="1">
    <citation type="journal article" date="2022" name="Nat. Plants">
        <title>Genomes of leafy and leafless Platanthera orchids illuminate the evolution of mycoheterotrophy.</title>
        <authorList>
            <person name="Li M.H."/>
            <person name="Liu K.W."/>
            <person name="Li Z."/>
            <person name="Lu H.C."/>
            <person name="Ye Q.L."/>
            <person name="Zhang D."/>
            <person name="Wang J.Y."/>
            <person name="Li Y.F."/>
            <person name="Zhong Z.M."/>
            <person name="Liu X."/>
            <person name="Yu X."/>
            <person name="Liu D.K."/>
            <person name="Tu X.D."/>
            <person name="Liu B."/>
            <person name="Hao Y."/>
            <person name="Liao X.Y."/>
            <person name="Jiang Y.T."/>
            <person name="Sun W.H."/>
            <person name="Chen J."/>
            <person name="Chen Y.Q."/>
            <person name="Ai Y."/>
            <person name="Zhai J.W."/>
            <person name="Wu S.S."/>
            <person name="Zhou Z."/>
            <person name="Hsiao Y.Y."/>
            <person name="Wu W.L."/>
            <person name="Chen Y.Y."/>
            <person name="Lin Y.F."/>
            <person name="Hsu J.L."/>
            <person name="Li C.Y."/>
            <person name="Wang Z.W."/>
            <person name="Zhao X."/>
            <person name="Zhong W.Y."/>
            <person name="Ma X.K."/>
            <person name="Ma L."/>
            <person name="Huang J."/>
            <person name="Chen G.Z."/>
            <person name="Huang M.Z."/>
            <person name="Huang L."/>
            <person name="Peng D.H."/>
            <person name="Luo Y.B."/>
            <person name="Zou S.Q."/>
            <person name="Chen S.P."/>
            <person name="Lan S."/>
            <person name="Tsai W.C."/>
            <person name="Van de Peer Y."/>
            <person name="Liu Z.J."/>
        </authorList>
    </citation>
    <scope>NUCLEOTIDE SEQUENCE [LARGE SCALE GENOMIC DNA]</scope>
    <source>
        <strain evidence="2">Lor288</strain>
    </source>
</reference>
<comment type="caution">
    <text evidence="2">The sequence shown here is derived from an EMBL/GenBank/DDBJ whole genome shotgun (WGS) entry which is preliminary data.</text>
</comment>
<dbReference type="EMBL" id="JBBWWR010000005">
    <property type="protein sequence ID" value="KAK8966409.1"/>
    <property type="molecule type" value="Genomic_DNA"/>
</dbReference>
<gene>
    <name evidence="2" type="ORF">KSP40_PGU011625</name>
</gene>
<evidence type="ECO:0000313" key="3">
    <source>
        <dbReference type="Proteomes" id="UP001412067"/>
    </source>
</evidence>
<feature type="region of interest" description="Disordered" evidence="1">
    <location>
        <begin position="1"/>
        <end position="26"/>
    </location>
</feature>
<dbReference type="Proteomes" id="UP001412067">
    <property type="component" value="Unassembled WGS sequence"/>
</dbReference>
<evidence type="ECO:0000313" key="2">
    <source>
        <dbReference type="EMBL" id="KAK8966409.1"/>
    </source>
</evidence>
<keyword evidence="3" id="KW-1185">Reference proteome</keyword>
<name>A0ABR2MS23_9ASPA</name>
<feature type="region of interest" description="Disordered" evidence="1">
    <location>
        <begin position="201"/>
        <end position="220"/>
    </location>
</feature>
<accession>A0ABR2MS23</accession>
<sequence length="241" mass="25825">MSPLNLPSCPHLSQNPSSPAAPESLGVPSRLRSISSLDLLYVEALDIFETGGTLGVSKDSLDSLPKLKTASENIVDCFRETMTTLLLARAEKLDQKLRITVTVQEESVTTTFLGSCKDFHQGSLTMNSIRQGPQDGRSLPDIRRVLGSAQTRGCPAQPLIVDEGQKQATRSLLATEPDPSRCPTLPAPVLGIGVGLSKKSRALRRSASSPPSCQASECGHRPENYGQNALHVAPLGEHEHL</sequence>
<protein>
    <submittedName>
        <fullName evidence="2">Uncharacterized protein</fullName>
    </submittedName>
</protein>
<evidence type="ECO:0000256" key="1">
    <source>
        <dbReference type="SAM" id="MobiDB-lite"/>
    </source>
</evidence>